<dbReference type="SUPFAM" id="SSF50978">
    <property type="entry name" value="WD40 repeat-like"/>
    <property type="match status" value="1"/>
</dbReference>
<dbReference type="Gene3D" id="2.130.10.10">
    <property type="entry name" value="YVTN repeat-like/Quinoprotein amine dehydrogenase"/>
    <property type="match status" value="2"/>
</dbReference>
<dbReference type="InterPro" id="IPR001680">
    <property type="entry name" value="WD40_rpt"/>
</dbReference>
<dbReference type="AlphaFoldDB" id="A0ABD2P4Z8"/>
<protein>
    <recommendedName>
        <fullName evidence="4">WD repeat-containing protein 74</fullName>
    </recommendedName>
</protein>
<comment type="caution">
    <text evidence="2">The sequence shown here is derived from an EMBL/GenBank/DDBJ whole genome shotgun (WGS) entry which is preliminary data.</text>
</comment>
<dbReference type="InterPro" id="IPR036322">
    <property type="entry name" value="WD40_repeat_dom_sf"/>
</dbReference>
<evidence type="ECO:0000313" key="2">
    <source>
        <dbReference type="EMBL" id="KAL3285791.1"/>
    </source>
</evidence>
<evidence type="ECO:0000313" key="3">
    <source>
        <dbReference type="Proteomes" id="UP001516400"/>
    </source>
</evidence>
<sequence>MELSNKYGIYIGTSRGTISYTNLDPKEKLHYEFAKEASEMSSMVWGRGESEILTGFKNGNICIYDTNQQKYSRTIDKLKNQGSIVGVGYIDDKLYAASSKGNISILNLDEELETIKTLSLENSTLDSCAQNMNKLSILATGGENNDLKLWDLEKQQCIFKAKSLGHDQLNLPIKASIRGITFIPEEQNVCSCVTKEGHILLYDDRVQRKPVCKYFDQKASFTTVTTAYRQRNILAGTTKGYVQYMDMKTGKSLKTFTGIGGSVTCILTNAMEPLVAVSSLDRYLRIFNLDNKEICYKQYMKQSLTRMVMKPIIKEESEEIDENLININEDQEYEEIFKNMEEVTEKPHRKRNSIGIVKTKTKKLKNKGISPSIFTGLSTCYPIKYITTKNK</sequence>
<keyword evidence="3" id="KW-1185">Reference proteome</keyword>
<proteinExistence type="predicted"/>
<dbReference type="SMART" id="SM00320">
    <property type="entry name" value="WD40"/>
    <property type="match status" value="4"/>
</dbReference>
<feature type="repeat" description="WD" evidence="1">
    <location>
        <begin position="136"/>
        <end position="160"/>
    </location>
</feature>
<dbReference type="PANTHER" id="PTHR16038">
    <property type="entry name" value="NOP SEVEN ASSOCIATED PROTEIN 1"/>
    <property type="match status" value="1"/>
</dbReference>
<reference evidence="2 3" key="1">
    <citation type="journal article" date="2021" name="BMC Biol.">
        <title>Horizontally acquired antibacterial genes associated with adaptive radiation of ladybird beetles.</title>
        <authorList>
            <person name="Li H.S."/>
            <person name="Tang X.F."/>
            <person name="Huang Y.H."/>
            <person name="Xu Z.Y."/>
            <person name="Chen M.L."/>
            <person name="Du X.Y."/>
            <person name="Qiu B.Y."/>
            <person name="Chen P.T."/>
            <person name="Zhang W."/>
            <person name="Slipinski A."/>
            <person name="Escalona H.E."/>
            <person name="Waterhouse R.M."/>
            <person name="Zwick A."/>
            <person name="Pang H."/>
        </authorList>
    </citation>
    <scope>NUCLEOTIDE SEQUENCE [LARGE SCALE GENOMIC DNA]</scope>
    <source>
        <strain evidence="2">SYSU2018</strain>
    </source>
</reference>
<keyword evidence="1" id="KW-0853">WD repeat</keyword>
<dbReference type="Pfam" id="PF00400">
    <property type="entry name" value="WD40"/>
    <property type="match status" value="1"/>
</dbReference>
<dbReference type="InterPro" id="IPR037379">
    <property type="entry name" value="WDR74/Nsa1"/>
</dbReference>
<dbReference type="InterPro" id="IPR015943">
    <property type="entry name" value="WD40/YVTN_repeat-like_dom_sf"/>
</dbReference>
<gene>
    <name evidence="2" type="ORF">HHI36_000315</name>
</gene>
<name>A0ABD2P4Z8_9CUCU</name>
<dbReference type="Proteomes" id="UP001516400">
    <property type="component" value="Unassembled WGS sequence"/>
</dbReference>
<dbReference type="EMBL" id="JABFTP020000185">
    <property type="protein sequence ID" value="KAL3285791.1"/>
    <property type="molecule type" value="Genomic_DNA"/>
</dbReference>
<evidence type="ECO:0008006" key="4">
    <source>
        <dbReference type="Google" id="ProtNLM"/>
    </source>
</evidence>
<organism evidence="2 3">
    <name type="scientific">Cryptolaemus montrouzieri</name>
    <dbReference type="NCBI Taxonomy" id="559131"/>
    <lineage>
        <taxon>Eukaryota</taxon>
        <taxon>Metazoa</taxon>
        <taxon>Ecdysozoa</taxon>
        <taxon>Arthropoda</taxon>
        <taxon>Hexapoda</taxon>
        <taxon>Insecta</taxon>
        <taxon>Pterygota</taxon>
        <taxon>Neoptera</taxon>
        <taxon>Endopterygota</taxon>
        <taxon>Coleoptera</taxon>
        <taxon>Polyphaga</taxon>
        <taxon>Cucujiformia</taxon>
        <taxon>Coccinelloidea</taxon>
        <taxon>Coccinellidae</taxon>
        <taxon>Scymninae</taxon>
        <taxon>Scymnini</taxon>
        <taxon>Cryptolaemus</taxon>
    </lineage>
</organism>
<dbReference type="PROSITE" id="PS50082">
    <property type="entry name" value="WD_REPEATS_2"/>
    <property type="match status" value="1"/>
</dbReference>
<dbReference type="PANTHER" id="PTHR16038:SF4">
    <property type="entry name" value="WD REPEAT-CONTAINING PROTEIN 74"/>
    <property type="match status" value="1"/>
</dbReference>
<evidence type="ECO:0000256" key="1">
    <source>
        <dbReference type="PROSITE-ProRule" id="PRU00221"/>
    </source>
</evidence>
<accession>A0ABD2P4Z8</accession>